<reference evidence="8" key="1">
    <citation type="submission" date="2025-08" db="UniProtKB">
        <authorList>
            <consortium name="RefSeq"/>
        </authorList>
    </citation>
    <scope>IDENTIFICATION</scope>
    <source>
        <tissue evidence="8">Total insect</tissue>
    </source>
</reference>
<dbReference type="SUPFAM" id="SSF56574">
    <property type="entry name" value="Serpins"/>
    <property type="match status" value="1"/>
</dbReference>
<keyword evidence="3" id="KW-0722">Serine protease inhibitor</keyword>
<dbReference type="InterPro" id="IPR000215">
    <property type="entry name" value="Serpin_fam"/>
</dbReference>
<feature type="chain" id="PRO_5028355697" evidence="5">
    <location>
        <begin position="27"/>
        <end position="423"/>
    </location>
</feature>
<evidence type="ECO:0000256" key="4">
    <source>
        <dbReference type="RuleBase" id="RU000411"/>
    </source>
</evidence>
<evidence type="ECO:0000256" key="5">
    <source>
        <dbReference type="SAM" id="SignalP"/>
    </source>
</evidence>
<dbReference type="Pfam" id="PF00079">
    <property type="entry name" value="Serpin"/>
    <property type="match status" value="2"/>
</dbReference>
<evidence type="ECO:0000256" key="1">
    <source>
        <dbReference type="ARBA" id="ARBA00009500"/>
    </source>
</evidence>
<protein>
    <submittedName>
        <fullName evidence="8">Serine proteinase inhibitor A3K-like</fullName>
    </submittedName>
</protein>
<dbReference type="GO" id="GO:0004867">
    <property type="term" value="F:serine-type endopeptidase inhibitor activity"/>
    <property type="evidence" value="ECO:0007669"/>
    <property type="project" value="UniProtKB-KW"/>
</dbReference>
<keyword evidence="2" id="KW-0646">Protease inhibitor</keyword>
<evidence type="ECO:0000313" key="8">
    <source>
        <dbReference type="RefSeq" id="XP_034248353.1"/>
    </source>
</evidence>
<dbReference type="InterPro" id="IPR036186">
    <property type="entry name" value="Serpin_sf"/>
</dbReference>
<evidence type="ECO:0000256" key="3">
    <source>
        <dbReference type="ARBA" id="ARBA00022900"/>
    </source>
</evidence>
<organism evidence="8">
    <name type="scientific">Thrips palmi</name>
    <name type="common">Melon thrips</name>
    <dbReference type="NCBI Taxonomy" id="161013"/>
    <lineage>
        <taxon>Eukaryota</taxon>
        <taxon>Metazoa</taxon>
        <taxon>Ecdysozoa</taxon>
        <taxon>Arthropoda</taxon>
        <taxon>Hexapoda</taxon>
        <taxon>Insecta</taxon>
        <taxon>Pterygota</taxon>
        <taxon>Neoptera</taxon>
        <taxon>Paraneoptera</taxon>
        <taxon>Thysanoptera</taxon>
        <taxon>Terebrantia</taxon>
        <taxon>Thripoidea</taxon>
        <taxon>Thripidae</taxon>
        <taxon>Thrips</taxon>
    </lineage>
</organism>
<dbReference type="KEGG" id="tpal:117649574"/>
<proteinExistence type="inferred from homology"/>
<dbReference type="Gene3D" id="2.30.39.10">
    <property type="entry name" value="Alpha-1-antitrypsin, domain 1"/>
    <property type="match status" value="1"/>
</dbReference>
<dbReference type="PANTHER" id="PTHR11461">
    <property type="entry name" value="SERINE PROTEASE INHIBITOR, SERPIN"/>
    <property type="match status" value="1"/>
</dbReference>
<dbReference type="InterPro" id="IPR023796">
    <property type="entry name" value="Serpin_dom"/>
</dbReference>
<dbReference type="RefSeq" id="XP_034248353.1">
    <property type="nucleotide sequence ID" value="XM_034392462.1"/>
</dbReference>
<name>A0A6P8ZSX4_THRPL</name>
<feature type="signal peptide" evidence="5">
    <location>
        <begin position="1"/>
        <end position="26"/>
    </location>
</feature>
<dbReference type="InterPro" id="IPR042185">
    <property type="entry name" value="Serpin_sf_2"/>
</dbReference>
<keyword evidence="7" id="KW-1185">Reference proteome</keyword>
<accession>A0A6P8ZSX4</accession>
<dbReference type="GO" id="GO:0005615">
    <property type="term" value="C:extracellular space"/>
    <property type="evidence" value="ECO:0007669"/>
    <property type="project" value="InterPro"/>
</dbReference>
<sequence>MTSSSARRVVAVLPLLLLLGAHRALAADNEGPEIGTAVALVTNSSNNLVPVLFKELAVPGENLVLAPFGVATNLGMVLEGARGQAAAELRAALGVNETHAELLRTGFRAVLARFQATADHEDVSGAFTEATLHSSRRLPDAYRALLEDYYLATLSAEAEKQAEQAVSDNDLAPNDTLVLSLSSDTGVMSHWRDFHLLPVYVLLSHQAAAPFTRGPKDVVTVPMVPLVGVFRFGRVAVGAGKDASGAYVVEVPLEARGTSLVLVLPEATGAAAVSETVAALSARIPRLVNKLAPTEMEVLLPQLAAVSRGKDLRPALRAMGINAVLDPRMRQHVGSVTQDAFVSTSFVAINSVSSVGARLAERAHRSRRESARVEPTPRLVLNRPFAFYVVHDAELILLAGAVHSPAQVPTATATEAASPAAAR</sequence>
<feature type="domain" description="Serpin" evidence="6">
    <location>
        <begin position="52"/>
        <end position="405"/>
    </location>
</feature>
<evidence type="ECO:0000256" key="2">
    <source>
        <dbReference type="ARBA" id="ARBA00022690"/>
    </source>
</evidence>
<evidence type="ECO:0000313" key="7">
    <source>
        <dbReference type="Proteomes" id="UP000515158"/>
    </source>
</evidence>
<comment type="similarity">
    <text evidence="1 4">Belongs to the serpin family.</text>
</comment>
<dbReference type="Proteomes" id="UP000515158">
    <property type="component" value="Unplaced"/>
</dbReference>
<evidence type="ECO:0000259" key="6">
    <source>
        <dbReference type="SMART" id="SM00093"/>
    </source>
</evidence>
<keyword evidence="5" id="KW-0732">Signal</keyword>
<dbReference type="InParanoid" id="A0A6P8ZSX4"/>
<dbReference type="OrthoDB" id="671595at2759"/>
<dbReference type="GeneID" id="117649574"/>
<dbReference type="Gene3D" id="3.30.497.10">
    <property type="entry name" value="Antithrombin, subunit I, domain 2"/>
    <property type="match status" value="2"/>
</dbReference>
<dbReference type="SMART" id="SM00093">
    <property type="entry name" value="SERPIN"/>
    <property type="match status" value="1"/>
</dbReference>
<gene>
    <name evidence="8" type="primary">LOC117649574</name>
</gene>
<dbReference type="InterPro" id="IPR042178">
    <property type="entry name" value="Serpin_sf_1"/>
</dbReference>
<dbReference type="AlphaFoldDB" id="A0A6P8ZSX4"/>
<dbReference type="PANTHER" id="PTHR11461:SF211">
    <property type="entry name" value="GH10112P-RELATED"/>
    <property type="match status" value="1"/>
</dbReference>